<dbReference type="RefSeq" id="WP_209653304.1">
    <property type="nucleotide sequence ID" value="NZ_JAGJCB010000003.1"/>
</dbReference>
<evidence type="ECO:0000259" key="1">
    <source>
        <dbReference type="Pfam" id="PF11412"/>
    </source>
</evidence>
<dbReference type="Proteomes" id="UP000670776">
    <property type="component" value="Unassembled WGS sequence"/>
</dbReference>
<accession>A0ABS4BRK9</accession>
<dbReference type="Pfam" id="PF11412">
    <property type="entry name" value="DsbD_N"/>
    <property type="match status" value="1"/>
</dbReference>
<name>A0ABS4BRK9_9FLAO</name>
<feature type="domain" description="Thiol:disulfide interchange protein DsbD N-terminal" evidence="1">
    <location>
        <begin position="26"/>
        <end position="89"/>
    </location>
</feature>
<dbReference type="InterPro" id="IPR028250">
    <property type="entry name" value="DsbDN"/>
</dbReference>
<reference evidence="2 3" key="1">
    <citation type="submission" date="2021-04" db="EMBL/GenBank/DDBJ databases">
        <title>Mariniflexile gromovii gen. nov., sp. nov., a gliding bacterium isolated from the sea urchin Strongylocentrotus intermedius.</title>
        <authorList>
            <person name="Ko S."/>
            <person name="Le V."/>
            <person name="Ahn C.-Y."/>
            <person name="Oh H.-M."/>
        </authorList>
    </citation>
    <scope>NUCLEOTIDE SEQUENCE [LARGE SCALE GENOMIC DNA]</scope>
    <source>
        <strain evidence="2 3">KCTC 12570</strain>
    </source>
</reference>
<dbReference type="EMBL" id="JAGJCB010000003">
    <property type="protein sequence ID" value="MBP0903211.1"/>
    <property type="molecule type" value="Genomic_DNA"/>
</dbReference>
<evidence type="ECO:0000313" key="2">
    <source>
        <dbReference type="EMBL" id="MBP0903211.1"/>
    </source>
</evidence>
<proteinExistence type="predicted"/>
<keyword evidence="3" id="KW-1185">Reference proteome</keyword>
<gene>
    <name evidence="2" type="ORF">J8H85_05170</name>
</gene>
<comment type="caution">
    <text evidence="2">The sequence shown here is derived from an EMBL/GenBank/DDBJ whole genome shotgun (WGS) entry which is preliminary data.</text>
</comment>
<organism evidence="2 3">
    <name type="scientific">Mariniflexile gromovii</name>
    <dbReference type="NCBI Taxonomy" id="362523"/>
    <lineage>
        <taxon>Bacteria</taxon>
        <taxon>Pseudomonadati</taxon>
        <taxon>Bacteroidota</taxon>
        <taxon>Flavobacteriia</taxon>
        <taxon>Flavobacteriales</taxon>
        <taxon>Flavobacteriaceae</taxon>
        <taxon>Mariniflexile</taxon>
    </lineage>
</organism>
<protein>
    <recommendedName>
        <fullName evidence="1">Thiol:disulfide interchange protein DsbD N-terminal domain-containing protein</fullName>
    </recommendedName>
</protein>
<sequence>MYSQNVPKDGPLPTVFLFESHSNYELIGKMSEPKGKTVYESVFEMDTKYFENKAVFKQRIKIKNNTTFKIKGDIEFMTCNSEKCIQGYDNFEIKI</sequence>
<evidence type="ECO:0000313" key="3">
    <source>
        <dbReference type="Proteomes" id="UP000670776"/>
    </source>
</evidence>